<evidence type="ECO:0000256" key="11">
    <source>
        <dbReference type="ARBA" id="ARBA00022837"/>
    </source>
</evidence>
<keyword evidence="7 15" id="KW-0479">Metal-binding</keyword>
<evidence type="ECO:0000256" key="12">
    <source>
        <dbReference type="ARBA" id="ARBA00023026"/>
    </source>
</evidence>
<proteinExistence type="predicted"/>
<dbReference type="SUPFAM" id="SSF52743">
    <property type="entry name" value="Subtilisin-like"/>
    <property type="match status" value="1"/>
</dbReference>
<dbReference type="SUPFAM" id="SSF54897">
    <property type="entry name" value="Protease propeptides/inhibitors"/>
    <property type="match status" value="1"/>
</dbReference>
<evidence type="ECO:0000313" key="19">
    <source>
        <dbReference type="Proteomes" id="UP000703661"/>
    </source>
</evidence>
<evidence type="ECO:0000256" key="6">
    <source>
        <dbReference type="ARBA" id="ARBA00022670"/>
    </source>
</evidence>
<dbReference type="PANTHER" id="PTHR14218">
    <property type="entry name" value="PROTEASE S8 TRIPEPTIDYL PEPTIDASE I CLN2"/>
    <property type="match status" value="1"/>
</dbReference>
<dbReference type="SMART" id="SM00944">
    <property type="entry name" value="Pro-kuma_activ"/>
    <property type="match status" value="1"/>
</dbReference>
<dbReference type="InterPro" id="IPR015366">
    <property type="entry name" value="S53_propep"/>
</dbReference>
<dbReference type="EMBL" id="JAAAID010000092">
    <property type="protein sequence ID" value="KAG0022702.1"/>
    <property type="molecule type" value="Genomic_DNA"/>
</dbReference>
<protein>
    <recommendedName>
        <fullName evidence="4">tripeptidyl-peptidase II</fullName>
        <ecNumber evidence="4">3.4.14.10</ecNumber>
    </recommendedName>
</protein>
<evidence type="ECO:0000256" key="13">
    <source>
        <dbReference type="ARBA" id="ARBA00023145"/>
    </source>
</evidence>
<keyword evidence="16" id="KW-0472">Membrane</keyword>
<keyword evidence="11 15" id="KW-0106">Calcium</keyword>
<dbReference type="PROSITE" id="PS51695">
    <property type="entry name" value="SEDOLISIN"/>
    <property type="match status" value="1"/>
</dbReference>
<dbReference type="Pfam" id="PF09286">
    <property type="entry name" value="Pro-kuma_activ"/>
    <property type="match status" value="1"/>
</dbReference>
<gene>
    <name evidence="18" type="ORF">BGZ80_011437</name>
</gene>
<dbReference type="FunFam" id="3.40.50.200:FF:000015">
    <property type="entry name" value="Tripeptidyl peptidase A"/>
    <property type="match status" value="1"/>
</dbReference>
<reference evidence="18" key="1">
    <citation type="journal article" date="2020" name="Fungal Divers.">
        <title>Resolving the Mortierellaceae phylogeny through synthesis of multi-gene phylogenetics and phylogenomics.</title>
        <authorList>
            <person name="Vandepol N."/>
            <person name="Liber J."/>
            <person name="Desiro A."/>
            <person name="Na H."/>
            <person name="Kennedy M."/>
            <person name="Barry K."/>
            <person name="Grigoriev I.V."/>
            <person name="Miller A.N."/>
            <person name="O'Donnell K."/>
            <person name="Stajich J.E."/>
            <person name="Bonito G."/>
        </authorList>
    </citation>
    <scope>NUCLEOTIDE SEQUENCE</scope>
    <source>
        <strain evidence="18">NRRL 2769</strain>
    </source>
</reference>
<keyword evidence="19" id="KW-1185">Reference proteome</keyword>
<dbReference type="InterPro" id="IPR030400">
    <property type="entry name" value="Sedolisin_dom"/>
</dbReference>
<feature type="binding site" evidence="15">
    <location>
        <position position="569"/>
    </location>
    <ligand>
        <name>Ca(2+)</name>
        <dbReference type="ChEBI" id="CHEBI:29108"/>
    </ligand>
</feature>
<keyword evidence="6 15" id="KW-0645">Protease</keyword>
<feature type="active site" description="Charge relay system" evidence="15">
    <location>
        <position position="316"/>
    </location>
</feature>
<evidence type="ECO:0000256" key="5">
    <source>
        <dbReference type="ARBA" id="ARBA00022525"/>
    </source>
</evidence>
<evidence type="ECO:0000256" key="8">
    <source>
        <dbReference type="ARBA" id="ARBA00022729"/>
    </source>
</evidence>
<evidence type="ECO:0000256" key="7">
    <source>
        <dbReference type="ARBA" id="ARBA00022723"/>
    </source>
</evidence>
<comment type="cofactor">
    <cofactor evidence="15">
        <name>Ca(2+)</name>
        <dbReference type="ChEBI" id="CHEBI:29108"/>
    </cofactor>
    <text evidence="15">Binds 1 Ca(2+) ion per subunit.</text>
</comment>
<dbReference type="GO" id="GO:0006508">
    <property type="term" value="P:proteolysis"/>
    <property type="evidence" value="ECO:0007669"/>
    <property type="project" value="UniProtKB-KW"/>
</dbReference>
<feature type="binding site" evidence="15">
    <location>
        <position position="568"/>
    </location>
    <ligand>
        <name>Ca(2+)</name>
        <dbReference type="ChEBI" id="CHEBI:29108"/>
    </ligand>
</feature>
<dbReference type="Proteomes" id="UP000703661">
    <property type="component" value="Unassembled WGS sequence"/>
</dbReference>
<evidence type="ECO:0000256" key="2">
    <source>
        <dbReference type="ARBA" id="ARBA00002451"/>
    </source>
</evidence>
<keyword evidence="8" id="KW-0732">Signal</keyword>
<keyword evidence="13" id="KW-0865">Zymogen</keyword>
<dbReference type="GO" id="GO:0008240">
    <property type="term" value="F:tripeptidyl-peptidase activity"/>
    <property type="evidence" value="ECO:0007669"/>
    <property type="project" value="UniProtKB-EC"/>
</dbReference>
<evidence type="ECO:0000256" key="15">
    <source>
        <dbReference type="PROSITE-ProRule" id="PRU01032"/>
    </source>
</evidence>
<sequence length="607" mass="65554">MKAYLTLSFLTTSFFSVIQHPVIFDTDSMFHFIRTVIFVIALNCVIAGPIFDPRSLGGFNLYVKFRNLLNIPDPWVYQEPAPLDNIINLRIGLKLQNVEKFHQKVIDISTPGSSIYGLHMTQDQIDAMLKPADGSATLVLEWLKSFGIIGVHDNQWVTADVTVSQAQDLLKTQYNVYRNTIDSKTITRTQSYSLPSILLDSVDLIQPTTMFGMRPLASTILKGDITQLGSFGVASSDIENCNKTASISCIQKLYRTSTYISSSSAKIGVAGFLEEFANNADYQTFCKTYQPKCTGSSYATVQINGGGNNQSDPGLEANLDIQFVSGLAFPNPVTFYSVGGSPPFHPDKLTPTNTNEPYLDFLGFLLGQYKIPQTISISYGDVEQTVPKDYAERTCNMFAQLGAKGTSVIVSSGDGGVQESPANDGTEETRFNPIFPASCPFVTSVGATRYISPEQAANFSSGGFSNYFGRPEYQERAVSQFLGGLGEKYNGLYNKAGRGFPDVSAQGVNCLIVQGGKPVLVGGTSCSAPIFAAIVSLINDDRLAHGKSPMGFLNPWLYSTNGISALTDITKGSNPGTGPRGFDAGVGWDPVTGLGTPDLIKMQAVAP</sequence>
<dbReference type="GO" id="GO:0004252">
    <property type="term" value="F:serine-type endopeptidase activity"/>
    <property type="evidence" value="ECO:0007669"/>
    <property type="project" value="UniProtKB-UniRule"/>
</dbReference>
<comment type="catalytic activity">
    <reaction evidence="1">
        <text>Release of an N-terminal tripeptide from a polypeptide.</text>
        <dbReference type="EC" id="3.4.14.10"/>
    </reaction>
</comment>
<dbReference type="GO" id="GO:0005576">
    <property type="term" value="C:extracellular region"/>
    <property type="evidence" value="ECO:0007669"/>
    <property type="project" value="UniProtKB-SubCell"/>
</dbReference>
<keyword evidence="5" id="KW-0964">Secreted</keyword>
<feature type="transmembrane region" description="Helical" evidence="16">
    <location>
        <begin position="29"/>
        <end position="51"/>
    </location>
</feature>
<evidence type="ECO:0000256" key="1">
    <source>
        <dbReference type="ARBA" id="ARBA00001910"/>
    </source>
</evidence>
<evidence type="ECO:0000256" key="16">
    <source>
        <dbReference type="SAM" id="Phobius"/>
    </source>
</evidence>
<keyword evidence="14" id="KW-0325">Glycoprotein</keyword>
<dbReference type="PANTHER" id="PTHR14218:SF15">
    <property type="entry name" value="TRIPEPTIDYL-PEPTIDASE 1"/>
    <property type="match status" value="1"/>
</dbReference>
<name>A0A9P6N3W2_9FUNG</name>
<dbReference type="CDD" id="cd04056">
    <property type="entry name" value="Peptidases_S53"/>
    <property type="match status" value="1"/>
</dbReference>
<feature type="active site" description="Charge relay system" evidence="15">
    <location>
        <position position="320"/>
    </location>
</feature>
<evidence type="ECO:0000256" key="4">
    <source>
        <dbReference type="ARBA" id="ARBA00012462"/>
    </source>
</evidence>
<keyword evidence="12" id="KW-0843">Virulence</keyword>
<comment type="caution">
    <text evidence="18">The sequence shown here is derived from an EMBL/GenBank/DDBJ whole genome shotgun (WGS) entry which is preliminary data.</text>
</comment>
<dbReference type="OrthoDB" id="409122at2759"/>
<comment type="function">
    <text evidence="2">Secreted tripeptidyl-peptidase which degrades proteins at acidic pHs and is involved in virulence.</text>
</comment>
<dbReference type="InterPro" id="IPR036852">
    <property type="entry name" value="Peptidase_S8/S53_dom_sf"/>
</dbReference>
<evidence type="ECO:0000259" key="17">
    <source>
        <dbReference type="PROSITE" id="PS51695"/>
    </source>
</evidence>
<dbReference type="AlphaFoldDB" id="A0A9P6N3W2"/>
<evidence type="ECO:0000256" key="14">
    <source>
        <dbReference type="ARBA" id="ARBA00023180"/>
    </source>
</evidence>
<keyword evidence="10 15" id="KW-0720">Serine protease</keyword>
<evidence type="ECO:0000256" key="10">
    <source>
        <dbReference type="ARBA" id="ARBA00022825"/>
    </source>
</evidence>
<comment type="subcellular location">
    <subcellularLocation>
        <location evidence="3">Secreted</location>
        <location evidence="3">Extracellular space</location>
    </subcellularLocation>
</comment>
<evidence type="ECO:0000313" key="18">
    <source>
        <dbReference type="EMBL" id="KAG0022702.1"/>
    </source>
</evidence>
<feature type="domain" description="Peptidase S53" evidence="17">
    <location>
        <begin position="244"/>
        <end position="607"/>
    </location>
</feature>
<feature type="active site" description="Charge relay system" evidence="15">
    <location>
        <position position="525"/>
    </location>
</feature>
<evidence type="ECO:0000256" key="3">
    <source>
        <dbReference type="ARBA" id="ARBA00004239"/>
    </source>
</evidence>
<accession>A0A9P6N3W2</accession>
<keyword evidence="16" id="KW-1133">Transmembrane helix</keyword>
<evidence type="ECO:0000256" key="9">
    <source>
        <dbReference type="ARBA" id="ARBA00022801"/>
    </source>
</evidence>
<keyword evidence="16" id="KW-0812">Transmembrane</keyword>
<keyword evidence="9 15" id="KW-0378">Hydrolase</keyword>
<dbReference type="CDD" id="cd11377">
    <property type="entry name" value="Pro-peptidase_S53"/>
    <property type="match status" value="1"/>
</dbReference>
<dbReference type="GO" id="GO:0046872">
    <property type="term" value="F:metal ion binding"/>
    <property type="evidence" value="ECO:0007669"/>
    <property type="project" value="UniProtKB-UniRule"/>
</dbReference>
<dbReference type="Gene3D" id="3.40.50.200">
    <property type="entry name" value="Peptidase S8/S53 domain"/>
    <property type="match status" value="1"/>
</dbReference>
<dbReference type="InterPro" id="IPR050819">
    <property type="entry name" value="Tripeptidyl-peptidase_I"/>
</dbReference>
<organism evidence="18 19">
    <name type="scientific">Entomortierella chlamydospora</name>
    <dbReference type="NCBI Taxonomy" id="101097"/>
    <lineage>
        <taxon>Eukaryota</taxon>
        <taxon>Fungi</taxon>
        <taxon>Fungi incertae sedis</taxon>
        <taxon>Mucoromycota</taxon>
        <taxon>Mortierellomycotina</taxon>
        <taxon>Mortierellomycetes</taxon>
        <taxon>Mortierellales</taxon>
        <taxon>Mortierellaceae</taxon>
        <taxon>Entomortierella</taxon>
    </lineage>
</organism>
<feature type="binding site" evidence="15">
    <location>
        <position position="587"/>
    </location>
    <ligand>
        <name>Ca(2+)</name>
        <dbReference type="ChEBI" id="CHEBI:29108"/>
    </ligand>
</feature>
<feature type="binding site" evidence="15">
    <location>
        <position position="589"/>
    </location>
    <ligand>
        <name>Ca(2+)</name>
        <dbReference type="ChEBI" id="CHEBI:29108"/>
    </ligand>
</feature>
<dbReference type="EC" id="3.4.14.10" evidence="4"/>